<gene>
    <name evidence="15" type="primary">LOC113213335</name>
</gene>
<evidence type="ECO:0000313" key="15">
    <source>
        <dbReference type="RefSeq" id="XP_052133237.1"/>
    </source>
</evidence>
<evidence type="ECO:0000256" key="3">
    <source>
        <dbReference type="ARBA" id="ARBA00022645"/>
    </source>
</evidence>
<name>A0A9C6XBP1_FRAOC</name>
<evidence type="ECO:0000256" key="8">
    <source>
        <dbReference type="ARBA" id="ARBA00022833"/>
    </source>
</evidence>
<dbReference type="GO" id="GO:0006508">
    <property type="term" value="P:proteolysis"/>
    <property type="evidence" value="ECO:0007669"/>
    <property type="project" value="UniProtKB-KW"/>
</dbReference>
<sequence>MARTWSPFSTSATSATLSSSTASPASSSSDGLSRSSTSLSSSSPALSSSSTTSSSARRLRLRSPAAATPFMSSAPSVIAVLCAAALILRTPATTAATVDDAAYEDIDEEADVEGGGVLAILRSLVRATTTRLSSLVLGAGPGTYDDDADDDDEQEAAAAVPVPAGARVRYRDYQLLRVQLRSKRSGAQVRQLAQRHPGAQVWSQARRQRTADLLVPPAEAAALEDALDDLGLQYRVVMSDVQKIISLQNPPRPTAQQRTTLLRNVGHPFTWKRFHRYDDIVEYMHWLASSYPHLAQVLTIGTSSEGRPLYLLKVSTREARSDLALPRDNGTAEPRRAAGTQGKKPAVWVDAGTHAREWITPAAALYVCMQLVERFYSHPHLVLDADWYILPVLNPDGYEYAHARDRLWRKSRSSHEVAAGLRDGGGPGGLGLARLASLFHKHKRGPCSGVDLNRNWEHNWGDRVGASDDPCSESYAGPRPFSEPETRAVAAFISRRRERVQLFVTLHSYGQLWLIPDGAGYGRLPDHQELYNKAKLAAGAMRRVRNTRYHIGTSPEVLYPISGGSANWAKNVAGVKYSYTLELPDRGRYESFPFRVKYSYTLELPDRGRYGFLLPASFIVPTGKEAFAGLKELTQAIVCRNNVY</sequence>
<dbReference type="InterPro" id="IPR036990">
    <property type="entry name" value="M14A-like_propep"/>
</dbReference>
<keyword evidence="9" id="KW-0482">Metalloprotease</keyword>
<dbReference type="OrthoDB" id="3626597at2759"/>
<feature type="region of interest" description="Disordered" evidence="12">
    <location>
        <begin position="1"/>
        <end position="58"/>
    </location>
</feature>
<keyword evidence="4" id="KW-0645">Protease</keyword>
<dbReference type="Gene3D" id="3.40.630.10">
    <property type="entry name" value="Zn peptidases"/>
    <property type="match status" value="2"/>
</dbReference>
<evidence type="ECO:0000256" key="6">
    <source>
        <dbReference type="ARBA" id="ARBA00022729"/>
    </source>
</evidence>
<dbReference type="GO" id="GO:0008270">
    <property type="term" value="F:zinc ion binding"/>
    <property type="evidence" value="ECO:0007669"/>
    <property type="project" value="InterPro"/>
</dbReference>
<evidence type="ECO:0000256" key="5">
    <source>
        <dbReference type="ARBA" id="ARBA00022723"/>
    </source>
</evidence>
<accession>A0A9C6XBP1</accession>
<keyword evidence="5" id="KW-0479">Metal-binding</keyword>
<keyword evidence="3" id="KW-0121">Carboxypeptidase</keyword>
<dbReference type="CDD" id="cd03860">
    <property type="entry name" value="M14_CP_A-B_like"/>
    <property type="match status" value="1"/>
</dbReference>
<dbReference type="GeneID" id="113213335"/>
<evidence type="ECO:0000256" key="10">
    <source>
        <dbReference type="ARBA" id="ARBA00023157"/>
    </source>
</evidence>
<comment type="similarity">
    <text evidence="2 11">Belongs to the peptidase M14 family.</text>
</comment>
<organism evidence="14 15">
    <name type="scientific">Frankliniella occidentalis</name>
    <name type="common">Western flower thrips</name>
    <name type="synonym">Euthrips occidentalis</name>
    <dbReference type="NCBI Taxonomy" id="133901"/>
    <lineage>
        <taxon>Eukaryota</taxon>
        <taxon>Metazoa</taxon>
        <taxon>Ecdysozoa</taxon>
        <taxon>Arthropoda</taxon>
        <taxon>Hexapoda</taxon>
        <taxon>Insecta</taxon>
        <taxon>Pterygota</taxon>
        <taxon>Neoptera</taxon>
        <taxon>Paraneoptera</taxon>
        <taxon>Thysanoptera</taxon>
        <taxon>Terebrantia</taxon>
        <taxon>Thripoidea</taxon>
        <taxon>Thripidae</taxon>
        <taxon>Frankliniella</taxon>
    </lineage>
</organism>
<keyword evidence="6" id="KW-0732">Signal</keyword>
<dbReference type="AlphaFoldDB" id="A0A9C6XBP1"/>
<feature type="domain" description="Peptidase M14" evidence="13">
    <location>
        <begin position="273"/>
        <end position="637"/>
    </location>
</feature>
<dbReference type="GO" id="GO:0005615">
    <property type="term" value="C:extracellular space"/>
    <property type="evidence" value="ECO:0007669"/>
    <property type="project" value="TreeGrafter"/>
</dbReference>
<evidence type="ECO:0000256" key="1">
    <source>
        <dbReference type="ARBA" id="ARBA00001947"/>
    </source>
</evidence>
<dbReference type="GO" id="GO:0004181">
    <property type="term" value="F:metallocarboxypeptidase activity"/>
    <property type="evidence" value="ECO:0007669"/>
    <property type="project" value="InterPro"/>
</dbReference>
<dbReference type="PANTHER" id="PTHR11705:SF89">
    <property type="entry name" value="PEPTIDASE M14 CARBOXYPEPTIDASE A DOMAIN-CONTAINING PROTEIN"/>
    <property type="match status" value="1"/>
</dbReference>
<dbReference type="RefSeq" id="XP_052133237.1">
    <property type="nucleotide sequence ID" value="XM_052277277.1"/>
</dbReference>
<dbReference type="Proteomes" id="UP000504606">
    <property type="component" value="Unplaced"/>
</dbReference>
<keyword evidence="8" id="KW-0862">Zinc</keyword>
<dbReference type="FunFam" id="3.40.630.10:FF:000084">
    <property type="entry name" value="Carboxypeptidase B2"/>
    <property type="match status" value="2"/>
</dbReference>
<keyword evidence="7" id="KW-0378">Hydrolase</keyword>
<dbReference type="PRINTS" id="PR00765">
    <property type="entry name" value="CRBOXYPTASEA"/>
</dbReference>
<dbReference type="InterPro" id="IPR057246">
    <property type="entry name" value="CARBOXYPEPT_ZN_1"/>
</dbReference>
<dbReference type="InterPro" id="IPR003146">
    <property type="entry name" value="M14A_act_pep"/>
</dbReference>
<reference evidence="15" key="1">
    <citation type="submission" date="2025-08" db="UniProtKB">
        <authorList>
            <consortium name="RefSeq"/>
        </authorList>
    </citation>
    <scope>IDENTIFICATION</scope>
    <source>
        <tissue evidence="15">Whole organism</tissue>
    </source>
</reference>
<evidence type="ECO:0000256" key="4">
    <source>
        <dbReference type="ARBA" id="ARBA00022670"/>
    </source>
</evidence>
<keyword evidence="14" id="KW-1185">Reference proteome</keyword>
<evidence type="ECO:0000256" key="2">
    <source>
        <dbReference type="ARBA" id="ARBA00005988"/>
    </source>
</evidence>
<dbReference type="Gene3D" id="3.30.70.340">
    <property type="entry name" value="Metallocarboxypeptidase-like"/>
    <property type="match status" value="1"/>
</dbReference>
<dbReference type="InterPro" id="IPR000834">
    <property type="entry name" value="Peptidase_M14"/>
</dbReference>
<evidence type="ECO:0000256" key="7">
    <source>
        <dbReference type="ARBA" id="ARBA00022801"/>
    </source>
</evidence>
<dbReference type="SUPFAM" id="SSF54897">
    <property type="entry name" value="Protease propeptides/inhibitors"/>
    <property type="match status" value="1"/>
</dbReference>
<dbReference type="PROSITE" id="PS00132">
    <property type="entry name" value="CARBOXYPEPT_ZN_1"/>
    <property type="match status" value="1"/>
</dbReference>
<feature type="region of interest" description="Disordered" evidence="12">
    <location>
        <begin position="323"/>
        <end position="344"/>
    </location>
</feature>
<dbReference type="Pfam" id="PF00246">
    <property type="entry name" value="Peptidase_M14"/>
    <property type="match status" value="2"/>
</dbReference>
<evidence type="ECO:0000256" key="9">
    <source>
        <dbReference type="ARBA" id="ARBA00023049"/>
    </source>
</evidence>
<dbReference type="SUPFAM" id="SSF53187">
    <property type="entry name" value="Zn-dependent exopeptidases"/>
    <property type="match status" value="1"/>
</dbReference>
<evidence type="ECO:0000256" key="12">
    <source>
        <dbReference type="SAM" id="MobiDB-lite"/>
    </source>
</evidence>
<proteinExistence type="inferred from homology"/>
<protein>
    <submittedName>
        <fullName evidence="15">Carboxypeptidase A2-like</fullName>
    </submittedName>
</protein>
<keyword evidence="10" id="KW-1015">Disulfide bond</keyword>
<feature type="active site" description="Proton donor/acceptor" evidence="11">
    <location>
        <position position="582"/>
    </location>
</feature>
<dbReference type="PANTHER" id="PTHR11705">
    <property type="entry name" value="PROTEASE FAMILY M14 CARBOXYPEPTIDASE A,B"/>
    <property type="match status" value="1"/>
</dbReference>
<evidence type="ECO:0000256" key="11">
    <source>
        <dbReference type="PROSITE-ProRule" id="PRU01379"/>
    </source>
</evidence>
<dbReference type="PROSITE" id="PS52035">
    <property type="entry name" value="PEPTIDASE_M14"/>
    <property type="match status" value="1"/>
</dbReference>
<dbReference type="SMART" id="SM00631">
    <property type="entry name" value="Zn_pept"/>
    <property type="match status" value="1"/>
</dbReference>
<dbReference type="Pfam" id="PF02244">
    <property type="entry name" value="Propep_M14"/>
    <property type="match status" value="1"/>
</dbReference>
<comment type="cofactor">
    <cofactor evidence="1">
        <name>Zn(2+)</name>
        <dbReference type="ChEBI" id="CHEBI:29105"/>
    </cofactor>
</comment>
<evidence type="ECO:0000259" key="13">
    <source>
        <dbReference type="PROSITE" id="PS52035"/>
    </source>
</evidence>
<evidence type="ECO:0000313" key="14">
    <source>
        <dbReference type="Proteomes" id="UP000504606"/>
    </source>
</evidence>
<dbReference type="KEGG" id="foc:113213335"/>